<dbReference type="Pfam" id="PF04773">
    <property type="entry name" value="FecR"/>
    <property type="match status" value="1"/>
</dbReference>
<reference evidence="4" key="1">
    <citation type="journal article" date="2019" name="Int. J. Syst. Evol. Microbiol.">
        <title>The Global Catalogue of Microorganisms (GCM) 10K type strain sequencing project: providing services to taxonomists for standard genome sequencing and annotation.</title>
        <authorList>
            <consortium name="The Broad Institute Genomics Platform"/>
            <consortium name="The Broad Institute Genome Sequencing Center for Infectious Disease"/>
            <person name="Wu L."/>
            <person name="Ma J."/>
        </authorList>
    </citation>
    <scope>NUCLEOTIDE SEQUENCE [LARGE SCALE GENOMIC DNA]</scope>
    <source>
        <strain evidence="4">JCM 17927</strain>
    </source>
</reference>
<evidence type="ECO:0000259" key="2">
    <source>
        <dbReference type="Pfam" id="PF16344"/>
    </source>
</evidence>
<organism evidence="3 4">
    <name type="scientific">Nibrella saemangeumensis</name>
    <dbReference type="NCBI Taxonomy" id="1084526"/>
    <lineage>
        <taxon>Bacteria</taxon>
        <taxon>Pseudomonadati</taxon>
        <taxon>Bacteroidota</taxon>
        <taxon>Cytophagia</taxon>
        <taxon>Cytophagales</taxon>
        <taxon>Spirosomataceae</taxon>
        <taxon>Nibrella</taxon>
    </lineage>
</organism>
<dbReference type="PIRSF" id="PIRSF018266">
    <property type="entry name" value="FecR"/>
    <property type="match status" value="1"/>
</dbReference>
<gene>
    <name evidence="3" type="ORF">GCM10023189_27120</name>
</gene>
<dbReference type="InterPro" id="IPR012373">
    <property type="entry name" value="Ferrdict_sens_TM"/>
</dbReference>
<dbReference type="Proteomes" id="UP001501175">
    <property type="component" value="Unassembled WGS sequence"/>
</dbReference>
<dbReference type="Gene3D" id="3.55.50.30">
    <property type="match status" value="1"/>
</dbReference>
<dbReference type="PANTHER" id="PTHR30273:SF2">
    <property type="entry name" value="PROTEIN FECR"/>
    <property type="match status" value="1"/>
</dbReference>
<dbReference type="InterPro" id="IPR006860">
    <property type="entry name" value="FecR"/>
</dbReference>
<evidence type="ECO:0008006" key="5">
    <source>
        <dbReference type="Google" id="ProtNLM"/>
    </source>
</evidence>
<sequence>MSRKTLRDLLQRYVNNDCTPDERQLVEQWYELLGEESTQALTEAEYQQLEERIWQQLLRQQPQLEVETAEPEVNVQPLWRRWAAGGAAAAAVVGILWFSLSYLNQNPQRNQPGLAATHTPLDFTWTERANTGTQAMVIVLPDSSHVTLEPNARLAISPLFNRSNREVRLEGTANFAVRRNTSQPFIVYSGEVATRVLGTEFMIHSVPGFETVEVAVKSGKVTVYRSQNEMKEKETSGSSGIILTPNQKATYYTDNKHFVAGIVEKPAPIQPQPNTPTAQNAFAFEETPLTTVLDLLEDTYGIDIELERPVLGECTFTGNLANQPLFTKLDMVCGTINASYEVRGTKILITGKGCR</sequence>
<feature type="domain" description="Protein FecR C-terminal" evidence="2">
    <location>
        <begin position="282"/>
        <end position="349"/>
    </location>
</feature>
<accession>A0ABP8MVZ1</accession>
<name>A0ABP8MVZ1_9BACT</name>
<comment type="caution">
    <text evidence="3">The sequence shown here is derived from an EMBL/GenBank/DDBJ whole genome shotgun (WGS) entry which is preliminary data.</text>
</comment>
<protein>
    <recommendedName>
        <fullName evidence="5">FecR family protein</fullName>
    </recommendedName>
</protein>
<proteinExistence type="predicted"/>
<dbReference type="EMBL" id="BAABHD010000029">
    <property type="protein sequence ID" value="GAA4457025.1"/>
    <property type="molecule type" value="Genomic_DNA"/>
</dbReference>
<evidence type="ECO:0000259" key="1">
    <source>
        <dbReference type="Pfam" id="PF04773"/>
    </source>
</evidence>
<dbReference type="Pfam" id="PF16344">
    <property type="entry name" value="FecR_C"/>
    <property type="match status" value="1"/>
</dbReference>
<dbReference type="PANTHER" id="PTHR30273">
    <property type="entry name" value="PERIPLASMIC SIGNAL SENSOR AND SIGMA FACTOR ACTIVATOR FECR-RELATED"/>
    <property type="match status" value="1"/>
</dbReference>
<evidence type="ECO:0000313" key="4">
    <source>
        <dbReference type="Proteomes" id="UP001501175"/>
    </source>
</evidence>
<dbReference type="InterPro" id="IPR032508">
    <property type="entry name" value="FecR_C"/>
</dbReference>
<dbReference type="Gene3D" id="2.60.120.1440">
    <property type="match status" value="1"/>
</dbReference>
<feature type="domain" description="FecR protein" evidence="1">
    <location>
        <begin position="129"/>
        <end position="221"/>
    </location>
</feature>
<dbReference type="RefSeq" id="WP_345244303.1">
    <property type="nucleotide sequence ID" value="NZ_BAABHD010000029.1"/>
</dbReference>
<evidence type="ECO:0000313" key="3">
    <source>
        <dbReference type="EMBL" id="GAA4457025.1"/>
    </source>
</evidence>
<keyword evidence="4" id="KW-1185">Reference proteome</keyword>